<dbReference type="GO" id="GO:0006446">
    <property type="term" value="P:regulation of translational initiation"/>
    <property type="evidence" value="ECO:0007669"/>
    <property type="project" value="TreeGrafter"/>
</dbReference>
<dbReference type="GO" id="GO:0005737">
    <property type="term" value="C:cytoplasm"/>
    <property type="evidence" value="ECO:0007669"/>
    <property type="project" value="TreeGrafter"/>
</dbReference>
<accession>A0A543BTE4</accession>
<dbReference type="Proteomes" id="UP000316096">
    <property type="component" value="Unassembled WGS sequence"/>
</dbReference>
<proteinExistence type="inferred from homology"/>
<dbReference type="InterPro" id="IPR036956">
    <property type="entry name" value="Impact_N_sf"/>
</dbReference>
<dbReference type="OrthoDB" id="9813771at2"/>
<gene>
    <name evidence="4" type="ORF">FB559_8706</name>
</gene>
<evidence type="ECO:0000259" key="3">
    <source>
        <dbReference type="Pfam" id="PF09186"/>
    </source>
</evidence>
<dbReference type="InterPro" id="IPR020568">
    <property type="entry name" value="Ribosomal_Su5_D2-typ_SF"/>
</dbReference>
<evidence type="ECO:0000259" key="2">
    <source>
        <dbReference type="Pfam" id="PF01205"/>
    </source>
</evidence>
<dbReference type="SUPFAM" id="SSF54211">
    <property type="entry name" value="Ribosomal protein S5 domain 2-like"/>
    <property type="match status" value="1"/>
</dbReference>
<dbReference type="InterPro" id="IPR035647">
    <property type="entry name" value="EFG_III/V"/>
</dbReference>
<dbReference type="SUPFAM" id="SSF54980">
    <property type="entry name" value="EF-G C-terminal domain-like"/>
    <property type="match status" value="1"/>
</dbReference>
<dbReference type="InterPro" id="IPR001498">
    <property type="entry name" value="Impact_N"/>
</dbReference>
<keyword evidence="5" id="KW-1185">Reference proteome</keyword>
<reference evidence="4 5" key="1">
    <citation type="submission" date="2019-06" db="EMBL/GenBank/DDBJ databases">
        <title>Sequencing the genomes of 1000 actinobacteria strains.</title>
        <authorList>
            <person name="Klenk H.-P."/>
        </authorList>
    </citation>
    <scope>NUCLEOTIDE SEQUENCE [LARGE SCALE GENOMIC DNA]</scope>
    <source>
        <strain evidence="4 5">DSM 102200</strain>
    </source>
</reference>
<dbReference type="AlphaFoldDB" id="A0A543BTE4"/>
<evidence type="ECO:0000256" key="1">
    <source>
        <dbReference type="ARBA" id="ARBA00007665"/>
    </source>
</evidence>
<feature type="domain" description="Impact N-terminal" evidence="2">
    <location>
        <begin position="15"/>
        <end position="119"/>
    </location>
</feature>
<dbReference type="Pfam" id="PF01205">
    <property type="entry name" value="Impact_N"/>
    <property type="match status" value="1"/>
</dbReference>
<name>A0A543BTE4_9ACTN</name>
<feature type="domain" description="UPF0029" evidence="3">
    <location>
        <begin position="139"/>
        <end position="191"/>
    </location>
</feature>
<dbReference type="PROSITE" id="PS00910">
    <property type="entry name" value="UPF0029"/>
    <property type="match status" value="1"/>
</dbReference>
<organism evidence="4 5">
    <name type="scientific">Actinoallomurus bryophytorum</name>
    <dbReference type="NCBI Taxonomy" id="1490222"/>
    <lineage>
        <taxon>Bacteria</taxon>
        <taxon>Bacillati</taxon>
        <taxon>Actinomycetota</taxon>
        <taxon>Actinomycetes</taxon>
        <taxon>Streptosporangiales</taxon>
        <taxon>Thermomonosporaceae</taxon>
        <taxon>Actinoallomurus</taxon>
    </lineage>
</organism>
<evidence type="ECO:0000313" key="5">
    <source>
        <dbReference type="Proteomes" id="UP000316096"/>
    </source>
</evidence>
<dbReference type="InterPro" id="IPR015269">
    <property type="entry name" value="UPF0029_Impact_C"/>
</dbReference>
<dbReference type="Gene3D" id="3.30.230.30">
    <property type="entry name" value="Impact, N-terminal domain"/>
    <property type="match status" value="1"/>
</dbReference>
<comment type="similarity">
    <text evidence="1">Belongs to the IMPACT family.</text>
</comment>
<dbReference type="Pfam" id="PF09186">
    <property type="entry name" value="DUF1949"/>
    <property type="match status" value="1"/>
</dbReference>
<sequence>MHAIKQSGVHELEIRRSRFVCALARVTTEPQAQEFIAGRRRSLHDASHHCTAYVLGEHGDITRSNDDGEPGGTAGRPMLEVLGRRELTGTVAVVSRYFGGIKLGAGGLVRAYGQAVAETVDLVGVVERRPVVTVTVISDHAHAGRLTRDLHASPYTLAGARYGGSAEIDVVVPAGELEAFDAWVAAAGGGRARTRRGQAGHVEVPADRR</sequence>
<evidence type="ECO:0000313" key="4">
    <source>
        <dbReference type="EMBL" id="TQL88091.1"/>
    </source>
</evidence>
<dbReference type="InterPro" id="IPR020569">
    <property type="entry name" value="UPF0029_Impact_CS"/>
</dbReference>
<dbReference type="InterPro" id="IPR023582">
    <property type="entry name" value="Impact"/>
</dbReference>
<comment type="caution">
    <text evidence="4">The sequence shown here is derived from an EMBL/GenBank/DDBJ whole genome shotgun (WGS) entry which is preliminary data.</text>
</comment>
<dbReference type="PANTHER" id="PTHR16301">
    <property type="entry name" value="IMPACT-RELATED"/>
    <property type="match status" value="1"/>
</dbReference>
<protein>
    <submittedName>
        <fullName evidence="4">Putative YigZ family protein</fullName>
    </submittedName>
</protein>
<dbReference type="RefSeq" id="WP_141963864.1">
    <property type="nucleotide sequence ID" value="NZ_VFOZ01000003.1"/>
</dbReference>
<dbReference type="PANTHER" id="PTHR16301:SF20">
    <property type="entry name" value="IMPACT FAMILY MEMBER YIGZ"/>
    <property type="match status" value="1"/>
</dbReference>
<dbReference type="EMBL" id="VFOZ01000003">
    <property type="protein sequence ID" value="TQL88091.1"/>
    <property type="molecule type" value="Genomic_DNA"/>
</dbReference>